<evidence type="ECO:0000256" key="1">
    <source>
        <dbReference type="SAM" id="MobiDB-lite"/>
    </source>
</evidence>
<evidence type="ECO:0000313" key="2">
    <source>
        <dbReference type="EMBL" id="KAF0770896.1"/>
    </source>
</evidence>
<name>A0A6G0ZID4_APHCR</name>
<comment type="caution">
    <text evidence="2">The sequence shown here is derived from an EMBL/GenBank/DDBJ whole genome shotgun (WGS) entry which is preliminary data.</text>
</comment>
<sequence>MFLANNMVEQLLQERCGRQLSSCVRMNTRLAGAEFELNCGKKQSSRRSTEQRERGHVPGMFDREDVDLDLDLKYHLQTCTCSCNHMGFGNYMDYYQVDNSVNRPRVKVERDNNHPRIKINE</sequence>
<dbReference type="OrthoDB" id="6606605at2759"/>
<dbReference type="EMBL" id="VUJU01000371">
    <property type="protein sequence ID" value="KAF0770896.1"/>
    <property type="molecule type" value="Genomic_DNA"/>
</dbReference>
<dbReference type="AlphaFoldDB" id="A0A6G0ZID4"/>
<reference evidence="2 3" key="1">
    <citation type="submission" date="2019-08" db="EMBL/GenBank/DDBJ databases">
        <title>Whole genome of Aphis craccivora.</title>
        <authorList>
            <person name="Voronova N.V."/>
            <person name="Shulinski R.S."/>
            <person name="Bandarenka Y.V."/>
            <person name="Zhorov D.G."/>
            <person name="Warner D."/>
        </authorList>
    </citation>
    <scope>NUCLEOTIDE SEQUENCE [LARGE SCALE GENOMIC DNA]</scope>
    <source>
        <strain evidence="2">180601</strain>
        <tissue evidence="2">Whole Body</tissue>
    </source>
</reference>
<gene>
    <name evidence="2" type="ORF">FWK35_00016161</name>
</gene>
<accession>A0A6G0ZID4</accession>
<feature type="compositionally biased region" description="Basic and acidic residues" evidence="1">
    <location>
        <begin position="47"/>
        <end position="56"/>
    </location>
</feature>
<dbReference type="Proteomes" id="UP000478052">
    <property type="component" value="Unassembled WGS sequence"/>
</dbReference>
<keyword evidence="3" id="KW-1185">Reference proteome</keyword>
<protein>
    <submittedName>
        <fullName evidence="2">Dipeptidase 1-like</fullName>
    </submittedName>
</protein>
<organism evidence="2 3">
    <name type="scientific">Aphis craccivora</name>
    <name type="common">Cowpea aphid</name>
    <dbReference type="NCBI Taxonomy" id="307492"/>
    <lineage>
        <taxon>Eukaryota</taxon>
        <taxon>Metazoa</taxon>
        <taxon>Ecdysozoa</taxon>
        <taxon>Arthropoda</taxon>
        <taxon>Hexapoda</taxon>
        <taxon>Insecta</taxon>
        <taxon>Pterygota</taxon>
        <taxon>Neoptera</taxon>
        <taxon>Paraneoptera</taxon>
        <taxon>Hemiptera</taxon>
        <taxon>Sternorrhyncha</taxon>
        <taxon>Aphidomorpha</taxon>
        <taxon>Aphidoidea</taxon>
        <taxon>Aphididae</taxon>
        <taxon>Aphidini</taxon>
        <taxon>Aphis</taxon>
        <taxon>Aphis</taxon>
    </lineage>
</organism>
<evidence type="ECO:0000313" key="3">
    <source>
        <dbReference type="Proteomes" id="UP000478052"/>
    </source>
</evidence>
<feature type="region of interest" description="Disordered" evidence="1">
    <location>
        <begin position="41"/>
        <end position="60"/>
    </location>
</feature>
<proteinExistence type="predicted"/>